<dbReference type="GeneID" id="37134434"/>
<keyword evidence="1" id="KW-0472">Membrane</keyword>
<feature type="transmembrane region" description="Helical" evidence="1">
    <location>
        <begin position="49"/>
        <end position="76"/>
    </location>
</feature>
<reference evidence="2 3" key="1">
    <citation type="submission" date="2016-12" db="EMBL/GenBank/DDBJ databases">
        <title>The genomes of Aspergillus section Nigri reveals drivers in fungal speciation.</title>
        <authorList>
            <consortium name="DOE Joint Genome Institute"/>
            <person name="Vesth T.C."/>
            <person name="Nybo J."/>
            <person name="Theobald S."/>
            <person name="Brandl J."/>
            <person name="Frisvad J.C."/>
            <person name="Nielsen K.F."/>
            <person name="Lyhne E.K."/>
            <person name="Kogle M.E."/>
            <person name="Kuo A."/>
            <person name="Riley R."/>
            <person name="Clum A."/>
            <person name="Nolan M."/>
            <person name="Lipzen A."/>
            <person name="Salamov A."/>
            <person name="Henrissat B."/>
            <person name="Wiebenga A."/>
            <person name="De Vries R.P."/>
            <person name="Grigoriev I.V."/>
            <person name="Mortensen U.H."/>
            <person name="Andersen M.R."/>
            <person name="Baker S.E."/>
        </authorList>
    </citation>
    <scope>NUCLEOTIDE SEQUENCE [LARGE SCALE GENOMIC DNA]</scope>
    <source>
        <strain evidence="2 3">CBS 121591</strain>
    </source>
</reference>
<dbReference type="VEuPathDB" id="FungiDB:BO82DRAFT_29059"/>
<dbReference type="AlphaFoldDB" id="A0A319CFB4"/>
<proteinExistence type="predicted"/>
<evidence type="ECO:0000256" key="1">
    <source>
        <dbReference type="SAM" id="Phobius"/>
    </source>
</evidence>
<keyword evidence="3" id="KW-1185">Reference proteome</keyword>
<dbReference type="RefSeq" id="XP_025494134.1">
    <property type="nucleotide sequence ID" value="XM_025631693.1"/>
</dbReference>
<evidence type="ECO:0000313" key="3">
    <source>
        <dbReference type="Proteomes" id="UP000248340"/>
    </source>
</evidence>
<accession>A0A319CFB4</accession>
<dbReference type="Proteomes" id="UP000248340">
    <property type="component" value="Unassembled WGS sequence"/>
</dbReference>
<dbReference type="EMBL" id="KZ821686">
    <property type="protein sequence ID" value="PYH83934.1"/>
    <property type="molecule type" value="Genomic_DNA"/>
</dbReference>
<sequence length="100" mass="11445">MKKPEQREIIRNKKNKRLFIFLLFLTAAHPVAGGYYTSVQCSRSDRSVLFLILSGICVDLLFFLSLLGLFVVVFLFQSMQRDEVLRIGGHKLGVSVLFYS</sequence>
<keyword evidence="1" id="KW-0812">Transmembrane</keyword>
<keyword evidence="1" id="KW-1133">Transmembrane helix</keyword>
<gene>
    <name evidence="2" type="ORF">BO82DRAFT_29059</name>
</gene>
<evidence type="ECO:0000313" key="2">
    <source>
        <dbReference type="EMBL" id="PYH83934.1"/>
    </source>
</evidence>
<organism evidence="2 3">
    <name type="scientific">Aspergillus uvarum CBS 121591</name>
    <dbReference type="NCBI Taxonomy" id="1448315"/>
    <lineage>
        <taxon>Eukaryota</taxon>
        <taxon>Fungi</taxon>
        <taxon>Dikarya</taxon>
        <taxon>Ascomycota</taxon>
        <taxon>Pezizomycotina</taxon>
        <taxon>Eurotiomycetes</taxon>
        <taxon>Eurotiomycetidae</taxon>
        <taxon>Eurotiales</taxon>
        <taxon>Aspergillaceae</taxon>
        <taxon>Aspergillus</taxon>
        <taxon>Aspergillus subgen. Circumdati</taxon>
    </lineage>
</organism>
<dbReference type="OrthoDB" id="10584791at2759"/>
<name>A0A319CFB4_9EURO</name>
<protein>
    <submittedName>
        <fullName evidence="2">Uncharacterized protein</fullName>
    </submittedName>
</protein>